<organism evidence="2">
    <name type="scientific">Candidatus Kentrum sp. DK</name>
    <dbReference type="NCBI Taxonomy" id="2126562"/>
    <lineage>
        <taxon>Bacteria</taxon>
        <taxon>Pseudomonadati</taxon>
        <taxon>Pseudomonadota</taxon>
        <taxon>Gammaproteobacteria</taxon>
        <taxon>Candidatus Kentrum</taxon>
    </lineage>
</organism>
<evidence type="ECO:0008006" key="3">
    <source>
        <dbReference type="Google" id="ProtNLM"/>
    </source>
</evidence>
<sequence length="369" mass="40958">MKKLFGIIVALIVLGAIFSGNDNAPKKQSVITSQSSSPVSRSVPVACDTSTAITGKKYNVLGSGINVRKGPGASYEKIINQKATSILKTTQYISIDDTTTVFEECTKDGWSWIRVIDPDWPQDSHRGWVESKFLDKGKDIGGDKYARKISSSAPSPYTKKGHPKTIADSHRGWVANKFLDKGQDIGGDKYARKISSSALSPYTKKGYPKTIAKYGSRLSEIESLRRKAAEMAVDSGKCDYVLMSELSDNKSSLNHLHFWVDCLNMQRIYLDEFQIKKGSRVLSEEEKSWDKTSARTACQQAIKDRALIPSEVEIHTILGTSFYKAPITHNVVLRMDFDAKNVFGTEIPYTATCHFKPGEVGTIDIQPRQ</sequence>
<evidence type="ECO:0000313" key="2">
    <source>
        <dbReference type="EMBL" id="VFJ48389.1"/>
    </source>
</evidence>
<accession>A0A450S8W8</accession>
<feature type="signal peptide" evidence="1">
    <location>
        <begin position="1"/>
        <end position="24"/>
    </location>
</feature>
<gene>
    <name evidence="2" type="ORF">BECKDK2373B_GA0170837_102035</name>
</gene>
<dbReference type="Gene3D" id="2.30.30.40">
    <property type="entry name" value="SH3 Domains"/>
    <property type="match status" value="1"/>
</dbReference>
<protein>
    <recommendedName>
        <fullName evidence="3">SH3 domain-containing protein</fullName>
    </recommendedName>
</protein>
<keyword evidence="1" id="KW-0732">Signal</keyword>
<dbReference type="EMBL" id="CAADEX010000020">
    <property type="protein sequence ID" value="VFJ48389.1"/>
    <property type="molecule type" value="Genomic_DNA"/>
</dbReference>
<name>A0A450S8W8_9GAMM</name>
<reference evidence="2" key="1">
    <citation type="submission" date="2019-02" db="EMBL/GenBank/DDBJ databases">
        <authorList>
            <person name="Gruber-Vodicka R. H."/>
            <person name="Seah K. B. B."/>
        </authorList>
    </citation>
    <scope>NUCLEOTIDE SEQUENCE</scope>
    <source>
        <strain evidence="2">BECK_DK47</strain>
    </source>
</reference>
<dbReference type="AlphaFoldDB" id="A0A450S8W8"/>
<feature type="chain" id="PRO_5019500561" description="SH3 domain-containing protein" evidence="1">
    <location>
        <begin position="25"/>
        <end position="369"/>
    </location>
</feature>
<proteinExistence type="predicted"/>
<evidence type="ECO:0000256" key="1">
    <source>
        <dbReference type="SAM" id="SignalP"/>
    </source>
</evidence>